<proteinExistence type="predicted"/>
<sequence>MSEQRITARIKQKGECKCILWRNLRDLILAHPDMKKRVDVFALSIYGLILFPRALGHVDEAVTNLFDRLSKGVTPVPAILAESFRSLNACIRSREGRFVGCAQLLLVWFHSHFWKMDKISYRVFSDNYSPLKEIATTPKRDDVSEENWVALLQNLQEEDIEWRAPWLVPSEILFRCGSFDWVPLLRIWGAICYAPLLVLRQYGSRQFIPATHGLEQCEFSYKGDNY</sequence>
<gene>
    <name evidence="2" type="ORF">EPI10_030597</name>
</gene>
<dbReference type="EMBL" id="SMMG02000001">
    <property type="protein sequence ID" value="KAA3486718.1"/>
    <property type="molecule type" value="Genomic_DNA"/>
</dbReference>
<reference evidence="3" key="1">
    <citation type="journal article" date="2019" name="Plant Biotechnol. J.">
        <title>Genome sequencing of the Australian wild diploid species Gossypium australe highlights disease resistance and delayed gland morphogenesis.</title>
        <authorList>
            <person name="Cai Y."/>
            <person name="Cai X."/>
            <person name="Wang Q."/>
            <person name="Wang P."/>
            <person name="Zhang Y."/>
            <person name="Cai C."/>
            <person name="Xu Y."/>
            <person name="Wang K."/>
            <person name="Zhou Z."/>
            <person name="Wang C."/>
            <person name="Geng S."/>
            <person name="Li B."/>
            <person name="Dong Q."/>
            <person name="Hou Y."/>
            <person name="Wang H."/>
            <person name="Ai P."/>
            <person name="Liu Z."/>
            <person name="Yi F."/>
            <person name="Sun M."/>
            <person name="An G."/>
            <person name="Cheng J."/>
            <person name="Zhang Y."/>
            <person name="Shi Q."/>
            <person name="Xie Y."/>
            <person name="Shi X."/>
            <person name="Chang Y."/>
            <person name="Huang F."/>
            <person name="Chen Y."/>
            <person name="Hong S."/>
            <person name="Mi L."/>
            <person name="Sun Q."/>
            <person name="Zhang L."/>
            <person name="Zhou B."/>
            <person name="Peng R."/>
            <person name="Zhang X."/>
            <person name="Liu F."/>
        </authorList>
    </citation>
    <scope>NUCLEOTIDE SEQUENCE [LARGE SCALE GENOMIC DNA]</scope>
    <source>
        <strain evidence="3">cv. PA1801</strain>
    </source>
</reference>
<evidence type="ECO:0000259" key="1">
    <source>
        <dbReference type="Pfam" id="PF24924"/>
    </source>
</evidence>
<name>A0A5B6WYZ9_9ROSI</name>
<dbReference type="PANTHER" id="PTHR48200">
    <property type="entry name" value="PROTEIN, PUTATIVE-RELATED"/>
    <property type="match status" value="1"/>
</dbReference>
<dbReference type="InterPro" id="IPR056647">
    <property type="entry name" value="DUF7745"/>
</dbReference>
<dbReference type="AlphaFoldDB" id="A0A5B6WYZ9"/>
<comment type="caution">
    <text evidence="2">The sequence shown here is derived from an EMBL/GenBank/DDBJ whole genome shotgun (WGS) entry which is preliminary data.</text>
</comment>
<keyword evidence="3" id="KW-1185">Reference proteome</keyword>
<organism evidence="2 3">
    <name type="scientific">Gossypium australe</name>
    <dbReference type="NCBI Taxonomy" id="47621"/>
    <lineage>
        <taxon>Eukaryota</taxon>
        <taxon>Viridiplantae</taxon>
        <taxon>Streptophyta</taxon>
        <taxon>Embryophyta</taxon>
        <taxon>Tracheophyta</taxon>
        <taxon>Spermatophyta</taxon>
        <taxon>Magnoliopsida</taxon>
        <taxon>eudicotyledons</taxon>
        <taxon>Gunneridae</taxon>
        <taxon>Pentapetalae</taxon>
        <taxon>rosids</taxon>
        <taxon>malvids</taxon>
        <taxon>Malvales</taxon>
        <taxon>Malvaceae</taxon>
        <taxon>Malvoideae</taxon>
        <taxon>Gossypium</taxon>
    </lineage>
</organism>
<dbReference type="Proteomes" id="UP000325315">
    <property type="component" value="Unassembled WGS sequence"/>
</dbReference>
<dbReference type="OrthoDB" id="1002396at2759"/>
<protein>
    <recommendedName>
        <fullName evidence="1">DUF7745 domain-containing protein</fullName>
    </recommendedName>
</protein>
<dbReference type="PANTHER" id="PTHR48200:SF1">
    <property type="entry name" value="AMINOTRANSFERASE-LIKE PLANT MOBILE DOMAIN-CONTAINING PROTEIN"/>
    <property type="match status" value="1"/>
</dbReference>
<evidence type="ECO:0000313" key="3">
    <source>
        <dbReference type="Proteomes" id="UP000325315"/>
    </source>
</evidence>
<evidence type="ECO:0000313" key="2">
    <source>
        <dbReference type="EMBL" id="KAA3486718.1"/>
    </source>
</evidence>
<dbReference type="Pfam" id="PF24924">
    <property type="entry name" value="DUF7745"/>
    <property type="match status" value="1"/>
</dbReference>
<accession>A0A5B6WYZ9</accession>
<feature type="domain" description="DUF7745" evidence="1">
    <location>
        <begin position="7"/>
        <end position="219"/>
    </location>
</feature>